<keyword evidence="1" id="KW-0812">Transmembrane</keyword>
<keyword evidence="3" id="KW-1185">Reference proteome</keyword>
<dbReference type="EMBL" id="SAUN01000001">
    <property type="protein sequence ID" value="RVX45565.1"/>
    <property type="molecule type" value="Genomic_DNA"/>
</dbReference>
<proteinExistence type="predicted"/>
<comment type="caution">
    <text evidence="2">The sequence shown here is derived from an EMBL/GenBank/DDBJ whole genome shotgun (WGS) entry which is preliminary data.</text>
</comment>
<organism evidence="2 3">
    <name type="scientific">Nonomuraea polychroma</name>
    <dbReference type="NCBI Taxonomy" id="46176"/>
    <lineage>
        <taxon>Bacteria</taxon>
        <taxon>Bacillati</taxon>
        <taxon>Actinomycetota</taxon>
        <taxon>Actinomycetes</taxon>
        <taxon>Streptosporangiales</taxon>
        <taxon>Streptosporangiaceae</taxon>
        <taxon>Nonomuraea</taxon>
    </lineage>
</organism>
<evidence type="ECO:0000313" key="2">
    <source>
        <dbReference type="EMBL" id="RVX45565.1"/>
    </source>
</evidence>
<reference evidence="2 3" key="1">
    <citation type="submission" date="2019-01" db="EMBL/GenBank/DDBJ databases">
        <title>Sequencing the genomes of 1000 actinobacteria strains.</title>
        <authorList>
            <person name="Klenk H.-P."/>
        </authorList>
    </citation>
    <scope>NUCLEOTIDE SEQUENCE [LARGE SCALE GENOMIC DNA]</scope>
    <source>
        <strain evidence="2 3">DSM 43925</strain>
    </source>
</reference>
<keyword evidence="1" id="KW-0472">Membrane</keyword>
<evidence type="ECO:0000313" key="3">
    <source>
        <dbReference type="Proteomes" id="UP000284824"/>
    </source>
</evidence>
<keyword evidence="1" id="KW-1133">Transmembrane helix</keyword>
<feature type="transmembrane region" description="Helical" evidence="1">
    <location>
        <begin position="33"/>
        <end position="53"/>
    </location>
</feature>
<evidence type="ECO:0000256" key="1">
    <source>
        <dbReference type="SAM" id="Phobius"/>
    </source>
</evidence>
<gene>
    <name evidence="2" type="ORF">EDD27_8374</name>
</gene>
<protein>
    <submittedName>
        <fullName evidence="2">Uncharacterized protein</fullName>
    </submittedName>
</protein>
<name>A0A438MJD4_9ACTN</name>
<dbReference type="Proteomes" id="UP000284824">
    <property type="component" value="Unassembled WGS sequence"/>
</dbReference>
<accession>A0A438MJD4</accession>
<dbReference type="RefSeq" id="WP_127937178.1">
    <property type="nucleotide sequence ID" value="NZ_SAUN01000001.1"/>
</dbReference>
<dbReference type="AlphaFoldDB" id="A0A438MJD4"/>
<sequence length="70" mass="6953">MASLLVTILAVFSAQQLLTPVLALSTALYELAPVTPVLTALAAAATAVVLAWLSPAARHAKAAAEAVAAS</sequence>